<dbReference type="PANTHER" id="PTHR31414">
    <property type="entry name" value="TRANSMEMBRANE PROTEIN DDB_G0292058"/>
    <property type="match status" value="1"/>
</dbReference>
<keyword evidence="1" id="KW-0812">Transmembrane</keyword>
<dbReference type="InterPro" id="IPR040283">
    <property type="entry name" value="DDB_G0292058-like"/>
</dbReference>
<gene>
    <name evidence="2" type="ORF">HPP92_020411</name>
</gene>
<name>A0A835Q7P6_VANPL</name>
<organism evidence="2 3">
    <name type="scientific">Vanilla planifolia</name>
    <name type="common">Vanilla</name>
    <dbReference type="NCBI Taxonomy" id="51239"/>
    <lineage>
        <taxon>Eukaryota</taxon>
        <taxon>Viridiplantae</taxon>
        <taxon>Streptophyta</taxon>
        <taxon>Embryophyta</taxon>
        <taxon>Tracheophyta</taxon>
        <taxon>Spermatophyta</taxon>
        <taxon>Magnoliopsida</taxon>
        <taxon>Liliopsida</taxon>
        <taxon>Asparagales</taxon>
        <taxon>Orchidaceae</taxon>
        <taxon>Vanilloideae</taxon>
        <taxon>Vanilleae</taxon>
        <taxon>Vanilla</taxon>
    </lineage>
</organism>
<sequence length="420" mass="46626">MAGSWVIAGAGLLGFLKLWKKKNNLERPQGSASSRCRLLPVLAIAAFSLLAAVYYGTAMVAVLNFHGKAHKLERNLLGAGRAICDAIRRVMATLGKIRTQVCPGDGDGNGNEPLCHLTRLASKMLKAKLTDLKRTIRKEGYLFDIALVVLGIAASVENWVDHGNRCLLDLNQPLLGSRWHPFIPSHVSTVTILVRFIDDTCSAFEEFQLNPRNSSLGKMLPCPHSTSSNKMAEGTGILIHNLINLELGKYKKMVEHRSFEMVKSYGISSQSFVNVIPGARKLLHCTIIKEAFEKIVAYQCRPLKSLVKLLCAAGKKEKLIRQLPNEDYNLRSNLSNASSLQLSLSFSMESIKHWQLSKEGPFRNHTSKRIFFSYIPHCSNFRAPLFLAQQLQTPCFCTLKKPAESSNALSMTKTKGEGEE</sequence>
<dbReference type="GO" id="GO:0016020">
    <property type="term" value="C:membrane"/>
    <property type="evidence" value="ECO:0007669"/>
    <property type="project" value="TreeGrafter"/>
</dbReference>
<dbReference type="AlphaFoldDB" id="A0A835Q7P6"/>
<accession>A0A835Q7P6</accession>
<evidence type="ECO:0000313" key="3">
    <source>
        <dbReference type="Proteomes" id="UP000636800"/>
    </source>
</evidence>
<dbReference type="EMBL" id="JADCNL010000010">
    <property type="protein sequence ID" value="KAG0464342.1"/>
    <property type="molecule type" value="Genomic_DNA"/>
</dbReference>
<keyword evidence="1" id="KW-0472">Membrane</keyword>
<proteinExistence type="predicted"/>
<keyword evidence="1" id="KW-1133">Transmembrane helix</keyword>
<feature type="transmembrane region" description="Helical" evidence="1">
    <location>
        <begin position="44"/>
        <end position="65"/>
    </location>
</feature>
<dbReference type="PANTHER" id="PTHR31414:SF19">
    <property type="entry name" value="TRANSMEMBRANE PROTEIN"/>
    <property type="match status" value="1"/>
</dbReference>
<protein>
    <submittedName>
        <fullName evidence="2">Uncharacterized protein</fullName>
    </submittedName>
</protein>
<reference evidence="2 3" key="1">
    <citation type="journal article" date="2020" name="Nat. Food">
        <title>A phased Vanilla planifolia genome enables genetic improvement of flavour and production.</title>
        <authorList>
            <person name="Hasing T."/>
            <person name="Tang H."/>
            <person name="Brym M."/>
            <person name="Khazi F."/>
            <person name="Huang T."/>
            <person name="Chambers A.H."/>
        </authorList>
    </citation>
    <scope>NUCLEOTIDE SEQUENCE [LARGE SCALE GENOMIC DNA]</scope>
    <source>
        <tissue evidence="2">Leaf</tissue>
    </source>
</reference>
<comment type="caution">
    <text evidence="2">The sequence shown here is derived from an EMBL/GenBank/DDBJ whole genome shotgun (WGS) entry which is preliminary data.</text>
</comment>
<evidence type="ECO:0000256" key="1">
    <source>
        <dbReference type="SAM" id="Phobius"/>
    </source>
</evidence>
<evidence type="ECO:0000313" key="2">
    <source>
        <dbReference type="EMBL" id="KAG0464342.1"/>
    </source>
</evidence>
<dbReference type="Proteomes" id="UP000636800">
    <property type="component" value="Chromosome 10"/>
</dbReference>
<keyword evidence="3" id="KW-1185">Reference proteome</keyword>